<comment type="caution">
    <text evidence="1">The sequence shown here is derived from an EMBL/GenBank/DDBJ whole genome shotgun (WGS) entry which is preliminary data.</text>
</comment>
<reference evidence="1" key="1">
    <citation type="submission" date="2019-08" db="EMBL/GenBank/DDBJ databases">
        <title>The genome of the North American firefly Photinus pyralis.</title>
        <authorList>
            <consortium name="Photinus pyralis genome working group"/>
            <person name="Fallon T.R."/>
            <person name="Sander Lower S.E."/>
            <person name="Weng J.-K."/>
        </authorList>
    </citation>
    <scope>NUCLEOTIDE SEQUENCE</scope>
    <source>
        <strain evidence="1">TRF0915ILg1</strain>
        <tissue evidence="1">Whole body</tissue>
    </source>
</reference>
<dbReference type="EMBL" id="VTPC01003021">
    <property type="protein sequence ID" value="KAF2899154.1"/>
    <property type="molecule type" value="Genomic_DNA"/>
</dbReference>
<sequence length="153" mass="17559">FKHSPTKLLATVFNLPSDLKDLQHQTPIFTISMVPRNTMVQNPKKQSRILAAILLIATKAFGVDEYDANKIFEIQEKSFGLGIIRVNRGIRLFVYLKKELNIYNLGMLRQNRIGGYPLLLNKELLTEGREIWDNGEVIITNIEFQWAEVISEA</sequence>
<organism evidence="1 2">
    <name type="scientific">Ignelater luminosus</name>
    <name type="common">Cucubano</name>
    <name type="synonym">Pyrophorus luminosus</name>
    <dbReference type="NCBI Taxonomy" id="2038154"/>
    <lineage>
        <taxon>Eukaryota</taxon>
        <taxon>Metazoa</taxon>
        <taxon>Ecdysozoa</taxon>
        <taxon>Arthropoda</taxon>
        <taxon>Hexapoda</taxon>
        <taxon>Insecta</taxon>
        <taxon>Pterygota</taxon>
        <taxon>Neoptera</taxon>
        <taxon>Endopterygota</taxon>
        <taxon>Coleoptera</taxon>
        <taxon>Polyphaga</taxon>
        <taxon>Elateriformia</taxon>
        <taxon>Elateroidea</taxon>
        <taxon>Elateridae</taxon>
        <taxon>Agrypninae</taxon>
        <taxon>Pyrophorini</taxon>
        <taxon>Ignelater</taxon>
    </lineage>
</organism>
<proteinExistence type="predicted"/>
<accession>A0A8K0D4M8</accession>
<keyword evidence="2" id="KW-1185">Reference proteome</keyword>
<evidence type="ECO:0000313" key="1">
    <source>
        <dbReference type="EMBL" id="KAF2899154.1"/>
    </source>
</evidence>
<gene>
    <name evidence="1" type="ORF">ILUMI_07025</name>
</gene>
<protein>
    <submittedName>
        <fullName evidence="1">Uncharacterized protein</fullName>
    </submittedName>
</protein>
<name>A0A8K0D4M8_IGNLU</name>
<feature type="non-terminal residue" evidence="1">
    <location>
        <position position="1"/>
    </location>
</feature>
<dbReference type="Proteomes" id="UP000801492">
    <property type="component" value="Unassembled WGS sequence"/>
</dbReference>
<dbReference type="AlphaFoldDB" id="A0A8K0D4M8"/>
<evidence type="ECO:0000313" key="2">
    <source>
        <dbReference type="Proteomes" id="UP000801492"/>
    </source>
</evidence>